<dbReference type="EMBL" id="JAOPHQ010000012">
    <property type="protein sequence ID" value="KAK0156356.1"/>
    <property type="molecule type" value="Genomic_DNA"/>
</dbReference>
<organism evidence="2 3">
    <name type="scientific">Merluccius polli</name>
    <name type="common">Benguela hake</name>
    <name type="synonym">Merluccius cadenati</name>
    <dbReference type="NCBI Taxonomy" id="89951"/>
    <lineage>
        <taxon>Eukaryota</taxon>
        <taxon>Metazoa</taxon>
        <taxon>Chordata</taxon>
        <taxon>Craniata</taxon>
        <taxon>Vertebrata</taxon>
        <taxon>Euteleostomi</taxon>
        <taxon>Actinopterygii</taxon>
        <taxon>Neopterygii</taxon>
        <taxon>Teleostei</taxon>
        <taxon>Neoteleostei</taxon>
        <taxon>Acanthomorphata</taxon>
        <taxon>Zeiogadaria</taxon>
        <taxon>Gadariae</taxon>
        <taxon>Gadiformes</taxon>
        <taxon>Gadoidei</taxon>
        <taxon>Merlucciidae</taxon>
        <taxon>Merluccius</taxon>
    </lineage>
</organism>
<feature type="compositionally biased region" description="Basic and acidic residues" evidence="1">
    <location>
        <begin position="239"/>
        <end position="248"/>
    </location>
</feature>
<feature type="compositionally biased region" description="Basic and acidic residues" evidence="1">
    <location>
        <begin position="172"/>
        <end position="183"/>
    </location>
</feature>
<evidence type="ECO:0000313" key="2">
    <source>
        <dbReference type="EMBL" id="KAK0156356.1"/>
    </source>
</evidence>
<gene>
    <name evidence="2" type="ORF">N1851_000353</name>
</gene>
<dbReference type="Proteomes" id="UP001174136">
    <property type="component" value="Unassembled WGS sequence"/>
</dbReference>
<comment type="caution">
    <text evidence="2">The sequence shown here is derived from an EMBL/GenBank/DDBJ whole genome shotgun (WGS) entry which is preliminary data.</text>
</comment>
<feature type="compositionally biased region" description="Basic and acidic residues" evidence="1">
    <location>
        <begin position="136"/>
        <end position="155"/>
    </location>
</feature>
<dbReference type="AlphaFoldDB" id="A0AA47NDQ5"/>
<keyword evidence="3" id="KW-1185">Reference proteome</keyword>
<protein>
    <submittedName>
        <fullName evidence="2">Uncharacterized protein</fullName>
    </submittedName>
</protein>
<sequence>MNKQFIITHYNNNFSFTAASENAEKPNGALTIHNTEANKAVHVIVETDGPNVEALVNGSEEVPLIPTEAQVISKKDVPTITKQQANEGEKVNHFDVMFKKKLEEPADIATKQASESFEEPKSASLDLEPAEGQTHNTDDQKSQPVERQEESDPDKNPVMNFFKTLVTPTKSQKKETAIPDVTKDQVAQVPEPPAAPKGMSIPPPPPPEPPKMEIKGEPAVRPQKPTPKEGAKASAKQPEASKGKSAKDTLGRFFRSKAIQEVLVPVVQVQDTVQDEPEPVLEVKETVECLPQPVVEAQTVEEEVPHPVVVEVESLCRWRMGITVADLADVCQL</sequence>
<name>A0AA47NDQ5_MERPO</name>
<evidence type="ECO:0000256" key="1">
    <source>
        <dbReference type="SAM" id="MobiDB-lite"/>
    </source>
</evidence>
<feature type="compositionally biased region" description="Pro residues" evidence="1">
    <location>
        <begin position="190"/>
        <end position="209"/>
    </location>
</feature>
<reference evidence="2" key="1">
    <citation type="journal article" date="2023" name="Front. Mar. Sci.">
        <title>A new Merluccius polli reference genome to investigate the effects of global change in West African waters.</title>
        <authorList>
            <person name="Mateo J.L."/>
            <person name="Blanco-Fernandez C."/>
            <person name="Garcia-Vazquez E."/>
            <person name="Machado-Schiaffino G."/>
        </authorList>
    </citation>
    <scope>NUCLEOTIDE SEQUENCE</scope>
    <source>
        <strain evidence="2">C29</strain>
        <tissue evidence="2">Fin</tissue>
    </source>
</reference>
<accession>A0AA47NDQ5</accession>
<feature type="region of interest" description="Disordered" evidence="1">
    <location>
        <begin position="108"/>
        <end position="248"/>
    </location>
</feature>
<proteinExistence type="predicted"/>
<evidence type="ECO:0000313" key="3">
    <source>
        <dbReference type="Proteomes" id="UP001174136"/>
    </source>
</evidence>